<protein>
    <submittedName>
        <fullName evidence="2">Head assembly protein</fullName>
    </submittedName>
</protein>
<organism evidence="2 3">
    <name type="scientific">Mycobacterium paragordonae</name>
    <dbReference type="NCBI Taxonomy" id="1389713"/>
    <lineage>
        <taxon>Bacteria</taxon>
        <taxon>Bacillati</taxon>
        <taxon>Actinomycetota</taxon>
        <taxon>Actinomycetes</taxon>
        <taxon>Mycobacteriales</taxon>
        <taxon>Mycobacteriaceae</taxon>
        <taxon>Mycobacterium</taxon>
    </lineage>
</organism>
<reference evidence="2" key="1">
    <citation type="submission" date="2023-06" db="EMBL/GenBank/DDBJ databases">
        <title>Identification of two novel mycobacterium reveal diversities and complexities of Mycobacterium gordonae clade.</title>
        <authorList>
            <person name="Matsumoto Y."/>
            <person name="Nakamura S."/>
            <person name="Motooka D."/>
            <person name="Fukushima K."/>
        </authorList>
    </citation>
    <scope>NUCLEOTIDE SEQUENCE</scope>
    <source>
        <strain evidence="2">TY812</strain>
    </source>
</reference>
<dbReference type="EMBL" id="JAUFSA010000001">
    <property type="protein sequence ID" value="MDP7733648.1"/>
    <property type="molecule type" value="Genomic_DNA"/>
</dbReference>
<sequence>MSDTQTPAEQGQEPAATGQVETLPDWAREAISRANGEAARYRTEKNDAVTAAKEAVNQEWATKVSDSQARSAALEADLGDAWVYAAKLEAAVNAGVPTDKVLAFAKFLKGSDEASIKESAESAKALFGIGTQLATDPTQGSGGVPPVGLNSDALLSAVTAIVNGK</sequence>
<proteinExistence type="predicted"/>
<dbReference type="Proteomes" id="UP001229081">
    <property type="component" value="Unassembled WGS sequence"/>
</dbReference>
<evidence type="ECO:0000313" key="2">
    <source>
        <dbReference type="EMBL" id="MDP7733648.1"/>
    </source>
</evidence>
<accession>A0AAJ1RY08</accession>
<name>A0AAJ1RY08_9MYCO</name>
<evidence type="ECO:0000313" key="3">
    <source>
        <dbReference type="Proteomes" id="UP001229081"/>
    </source>
</evidence>
<evidence type="ECO:0000256" key="1">
    <source>
        <dbReference type="SAM" id="MobiDB-lite"/>
    </source>
</evidence>
<gene>
    <name evidence="2" type="ORF">QXL92_02605</name>
</gene>
<comment type="caution">
    <text evidence="2">The sequence shown here is derived from an EMBL/GenBank/DDBJ whole genome shotgun (WGS) entry which is preliminary data.</text>
</comment>
<dbReference type="AlphaFoldDB" id="A0AAJ1RY08"/>
<feature type="region of interest" description="Disordered" evidence="1">
    <location>
        <begin position="1"/>
        <end position="24"/>
    </location>
</feature>
<dbReference type="RefSeq" id="WP_306254561.1">
    <property type="nucleotide sequence ID" value="NZ_JAUFSA010000001.1"/>
</dbReference>